<dbReference type="CDD" id="cd07503">
    <property type="entry name" value="HAD_HisB-N"/>
    <property type="match status" value="1"/>
</dbReference>
<gene>
    <name evidence="11" type="ORF">ADA01nite_32310</name>
</gene>
<feature type="binding site" evidence="10">
    <location>
        <position position="126"/>
    </location>
    <ligand>
        <name>Mg(2+)</name>
        <dbReference type="ChEBI" id="CHEBI:18420"/>
    </ligand>
</feature>
<protein>
    <recommendedName>
        <fullName evidence="6 7">D,D-heptose 1,7-bisphosphate phosphatase</fullName>
        <ecNumber evidence="7">3.1.3.-</ecNumber>
    </recommendedName>
</protein>
<dbReference type="Gene3D" id="3.40.50.1000">
    <property type="entry name" value="HAD superfamily/HAD-like"/>
    <property type="match status" value="1"/>
</dbReference>
<dbReference type="GO" id="GO:0005975">
    <property type="term" value="P:carbohydrate metabolic process"/>
    <property type="evidence" value="ECO:0007669"/>
    <property type="project" value="InterPro"/>
</dbReference>
<dbReference type="NCBIfam" id="TIGR01662">
    <property type="entry name" value="HAD-SF-IIIA"/>
    <property type="match status" value="1"/>
</dbReference>
<dbReference type="InterPro" id="IPR004446">
    <property type="entry name" value="Heptose_bisP_phosphatase"/>
</dbReference>
<dbReference type="OrthoDB" id="9801899at2"/>
<sequence length="178" mass="19955">MPKAFFLDRDGVINENPHPINHVGQFAFIPGALDAIRMLREHDYQVFVVTNQGGVGLGFMKQEALDEIHRHMNERIAEAGGMLTEIVACTHKPKEGCACRKPEPGMILELVRRHNIDTSRSYMVGDFYTDIQAGHRAGLKTVYIGKEELKGKTPQPDYIFDSLFDAVTSLVGMSERSH</sequence>
<keyword evidence="4 7" id="KW-0378">Hydrolase</keyword>
<evidence type="ECO:0000256" key="9">
    <source>
        <dbReference type="PIRSR" id="PIRSR004682-3"/>
    </source>
</evidence>
<dbReference type="InterPro" id="IPR006549">
    <property type="entry name" value="HAD-SF_hydro_IIIA"/>
</dbReference>
<dbReference type="EMBL" id="BJXX01000151">
    <property type="protein sequence ID" value="GEN35771.1"/>
    <property type="molecule type" value="Genomic_DNA"/>
</dbReference>
<comment type="subcellular location">
    <subcellularLocation>
        <location evidence="1 7">Cytoplasm</location>
    </subcellularLocation>
</comment>
<dbReference type="PANTHER" id="PTHR42891">
    <property type="entry name" value="D-GLYCERO-BETA-D-MANNO-HEPTOSE-1,7-BISPHOSPHATE 7-PHOSPHATASE"/>
    <property type="match status" value="1"/>
</dbReference>
<proteinExistence type="inferred from homology"/>
<evidence type="ECO:0000256" key="1">
    <source>
        <dbReference type="ARBA" id="ARBA00004496"/>
    </source>
</evidence>
<evidence type="ECO:0000256" key="7">
    <source>
        <dbReference type="PIRNR" id="PIRNR004682"/>
    </source>
</evidence>
<evidence type="ECO:0000256" key="2">
    <source>
        <dbReference type="ARBA" id="ARBA00022490"/>
    </source>
</evidence>
<comment type="cofactor">
    <cofactor evidence="10">
        <name>Zn(2+)</name>
        <dbReference type="ChEBI" id="CHEBI:29105"/>
    </cofactor>
</comment>
<dbReference type="RefSeq" id="WP_146811291.1">
    <property type="nucleotide sequence ID" value="NZ_BJXX01000151.1"/>
</dbReference>
<feature type="active site" description="Nucleophile" evidence="8">
    <location>
        <position position="8"/>
    </location>
</feature>
<dbReference type="GO" id="GO:0046872">
    <property type="term" value="F:metal ion binding"/>
    <property type="evidence" value="ECO:0007669"/>
    <property type="project" value="UniProtKB-KW"/>
</dbReference>
<keyword evidence="3 10" id="KW-0479">Metal-binding</keyword>
<feature type="site" description="Stabilizes the phosphoryl group" evidence="9">
    <location>
        <position position="101"/>
    </location>
</feature>
<evidence type="ECO:0000313" key="12">
    <source>
        <dbReference type="Proteomes" id="UP000321157"/>
    </source>
</evidence>
<keyword evidence="2 7" id="KW-0963">Cytoplasm</keyword>
<dbReference type="InterPro" id="IPR023214">
    <property type="entry name" value="HAD_sf"/>
</dbReference>
<feature type="binding site" evidence="10">
    <location>
        <position position="8"/>
    </location>
    <ligand>
        <name>Mg(2+)</name>
        <dbReference type="ChEBI" id="CHEBI:18420"/>
    </ligand>
</feature>
<dbReference type="NCBIfam" id="TIGR01656">
    <property type="entry name" value="Histidinol-ppas"/>
    <property type="match status" value="1"/>
</dbReference>
<comment type="similarity">
    <text evidence="7">Belongs to the gmhB family.</text>
</comment>
<feature type="binding site" evidence="10">
    <location>
        <position position="89"/>
    </location>
    <ligand>
        <name>Zn(2+)</name>
        <dbReference type="ChEBI" id="CHEBI:29105"/>
    </ligand>
</feature>
<keyword evidence="10" id="KW-0862">Zinc</keyword>
<evidence type="ECO:0000256" key="4">
    <source>
        <dbReference type="ARBA" id="ARBA00022801"/>
    </source>
</evidence>
<organism evidence="11 12">
    <name type="scientific">Aneurinibacillus danicus</name>
    <dbReference type="NCBI Taxonomy" id="267746"/>
    <lineage>
        <taxon>Bacteria</taxon>
        <taxon>Bacillati</taxon>
        <taxon>Bacillota</taxon>
        <taxon>Bacilli</taxon>
        <taxon>Bacillales</taxon>
        <taxon>Paenibacillaceae</taxon>
        <taxon>Aneurinibacillus group</taxon>
        <taxon>Aneurinibacillus</taxon>
    </lineage>
</organism>
<dbReference type="InterPro" id="IPR006543">
    <property type="entry name" value="Histidinol-phos"/>
</dbReference>
<dbReference type="GO" id="GO:0005737">
    <property type="term" value="C:cytoplasm"/>
    <property type="evidence" value="ECO:0007669"/>
    <property type="project" value="UniProtKB-SubCell"/>
</dbReference>
<keyword evidence="12" id="KW-1185">Reference proteome</keyword>
<feature type="active site" description="Proton donor" evidence="8">
    <location>
        <position position="10"/>
    </location>
</feature>
<keyword evidence="5 7" id="KW-0119">Carbohydrate metabolism</keyword>
<dbReference type="InterPro" id="IPR036412">
    <property type="entry name" value="HAD-like_sf"/>
</dbReference>
<dbReference type="Proteomes" id="UP000321157">
    <property type="component" value="Unassembled WGS sequence"/>
</dbReference>
<dbReference type="PANTHER" id="PTHR42891:SF1">
    <property type="entry name" value="D-GLYCERO-BETA-D-MANNO-HEPTOSE-1,7-BISPHOSPHATE 7-PHOSPHATASE"/>
    <property type="match status" value="1"/>
</dbReference>
<evidence type="ECO:0000256" key="6">
    <source>
        <dbReference type="ARBA" id="ARBA00031828"/>
    </source>
</evidence>
<dbReference type="AlphaFoldDB" id="A0A511VBP8"/>
<evidence type="ECO:0000256" key="5">
    <source>
        <dbReference type="ARBA" id="ARBA00023277"/>
    </source>
</evidence>
<name>A0A511VBP8_9BACL</name>
<accession>A0A511VBP8</accession>
<evidence type="ECO:0000256" key="3">
    <source>
        <dbReference type="ARBA" id="ARBA00022723"/>
    </source>
</evidence>
<keyword evidence="10" id="KW-0460">Magnesium</keyword>
<dbReference type="GO" id="GO:0016791">
    <property type="term" value="F:phosphatase activity"/>
    <property type="evidence" value="ECO:0007669"/>
    <property type="project" value="InterPro"/>
</dbReference>
<feature type="binding site" evidence="10">
    <location>
        <position position="99"/>
    </location>
    <ligand>
        <name>Zn(2+)</name>
        <dbReference type="ChEBI" id="CHEBI:29105"/>
    </ligand>
</feature>
<comment type="caution">
    <text evidence="11">The sequence shown here is derived from an EMBL/GenBank/DDBJ whole genome shotgun (WGS) entry which is preliminary data.</text>
</comment>
<feature type="binding site" evidence="10">
    <location>
        <position position="91"/>
    </location>
    <ligand>
        <name>Zn(2+)</name>
        <dbReference type="ChEBI" id="CHEBI:29105"/>
    </ligand>
</feature>
<dbReference type="EC" id="3.1.3.-" evidence="7"/>
<evidence type="ECO:0000256" key="8">
    <source>
        <dbReference type="PIRSR" id="PIRSR004682-1"/>
    </source>
</evidence>
<dbReference type="Pfam" id="PF13242">
    <property type="entry name" value="Hydrolase_like"/>
    <property type="match status" value="1"/>
</dbReference>
<evidence type="ECO:0000313" key="11">
    <source>
        <dbReference type="EMBL" id="GEN35771.1"/>
    </source>
</evidence>
<feature type="site" description="Contributes to substrate recognition" evidence="9">
    <location>
        <position position="100"/>
    </location>
</feature>
<feature type="binding site" evidence="10">
    <location>
        <position position="10"/>
    </location>
    <ligand>
        <name>Mg(2+)</name>
        <dbReference type="ChEBI" id="CHEBI:18420"/>
    </ligand>
</feature>
<feature type="site" description="Stabilizes the phosphoryl group" evidence="9">
    <location>
        <position position="50"/>
    </location>
</feature>
<reference evidence="11 12" key="1">
    <citation type="submission" date="2019-07" db="EMBL/GenBank/DDBJ databases">
        <title>Whole genome shotgun sequence of Aneurinibacillus danicus NBRC 102444.</title>
        <authorList>
            <person name="Hosoyama A."/>
            <person name="Uohara A."/>
            <person name="Ohji S."/>
            <person name="Ichikawa N."/>
        </authorList>
    </citation>
    <scope>NUCLEOTIDE SEQUENCE [LARGE SCALE GENOMIC DNA]</scope>
    <source>
        <strain evidence="11 12">NBRC 102444</strain>
    </source>
</reference>
<evidence type="ECO:0000256" key="10">
    <source>
        <dbReference type="PIRSR" id="PIRSR004682-4"/>
    </source>
</evidence>
<dbReference type="PIRSF" id="PIRSF004682">
    <property type="entry name" value="GmhB"/>
    <property type="match status" value="1"/>
</dbReference>
<feature type="binding site" evidence="10">
    <location>
        <position position="97"/>
    </location>
    <ligand>
        <name>Zn(2+)</name>
        <dbReference type="ChEBI" id="CHEBI:29105"/>
    </ligand>
</feature>
<dbReference type="SUPFAM" id="SSF56784">
    <property type="entry name" value="HAD-like"/>
    <property type="match status" value="1"/>
</dbReference>
<comment type="cofactor">
    <cofactor evidence="10">
        <name>Mg(2+)</name>
        <dbReference type="ChEBI" id="CHEBI:18420"/>
    </cofactor>
</comment>